<dbReference type="InterPro" id="IPR036691">
    <property type="entry name" value="Endo/exonu/phosph_ase_sf"/>
</dbReference>
<evidence type="ECO:0000313" key="4">
    <source>
        <dbReference type="Proteomes" id="UP001470023"/>
    </source>
</evidence>
<accession>A0ABV1U8Q3</accession>
<dbReference type="InterPro" id="IPR005135">
    <property type="entry name" value="Endo/exonuclease/phosphatase"/>
</dbReference>
<sequence>MFRTSSASAAGSGGFPWRPVAVAAALLGLVTAVASTRLSGPARSAAPGRTLTVATWNMCGVEQWNCRSTGSPAAKRNALVAMASRSGARVFFLQEVCAGDLDRVRADLGASWHTEFRPYTWRGVTGRTTTVRCAGAGQGAAGVALLSAYRLSAVAPVASRQPAVGLRRGILCATVADRDVRVCTAHLSRPGDDRAHPDWELRDDQLTALATAVPRRTVYGGDLNTDPPGPRNPDSWVWPAGPYGAQRECDQASASSRSGRPTHVSGHKIDYLFTDLPRLGCSVRGTGASDHYALLLRVRTR</sequence>
<dbReference type="Proteomes" id="UP001470023">
    <property type="component" value="Unassembled WGS sequence"/>
</dbReference>
<gene>
    <name evidence="3" type="ORF">ABT272_20455</name>
</gene>
<dbReference type="Gene3D" id="3.60.10.10">
    <property type="entry name" value="Endonuclease/exonuclease/phosphatase"/>
    <property type="match status" value="1"/>
</dbReference>
<dbReference type="SUPFAM" id="SSF56219">
    <property type="entry name" value="DNase I-like"/>
    <property type="match status" value="1"/>
</dbReference>
<keyword evidence="3" id="KW-0255">Endonuclease</keyword>
<reference evidence="3 4" key="1">
    <citation type="submission" date="2024-06" db="EMBL/GenBank/DDBJ databases">
        <title>The Natural Products Discovery Center: Release of the First 8490 Sequenced Strains for Exploring Actinobacteria Biosynthetic Diversity.</title>
        <authorList>
            <person name="Kalkreuter E."/>
            <person name="Kautsar S.A."/>
            <person name="Yang D."/>
            <person name="Bader C.D."/>
            <person name="Teijaro C.N."/>
            <person name="Fluegel L."/>
            <person name="Davis C.M."/>
            <person name="Simpson J.R."/>
            <person name="Lauterbach L."/>
            <person name="Steele A.D."/>
            <person name="Gui C."/>
            <person name="Meng S."/>
            <person name="Li G."/>
            <person name="Viehrig K."/>
            <person name="Ye F."/>
            <person name="Su P."/>
            <person name="Kiefer A.F."/>
            <person name="Nichols A."/>
            <person name="Cepeda A.J."/>
            <person name="Yan W."/>
            <person name="Fan B."/>
            <person name="Jiang Y."/>
            <person name="Adhikari A."/>
            <person name="Zheng C.-J."/>
            <person name="Schuster L."/>
            <person name="Cowan T.M."/>
            <person name="Smanski M.J."/>
            <person name="Chevrette M.G."/>
            <person name="De Carvalho L.P.S."/>
            <person name="Shen B."/>
        </authorList>
    </citation>
    <scope>NUCLEOTIDE SEQUENCE [LARGE SCALE GENOMIC DNA]</scope>
    <source>
        <strain evidence="3 4">NPDC001166</strain>
    </source>
</reference>
<feature type="region of interest" description="Disordered" evidence="1">
    <location>
        <begin position="218"/>
        <end position="240"/>
    </location>
</feature>
<keyword evidence="4" id="KW-1185">Reference proteome</keyword>
<proteinExistence type="predicted"/>
<comment type="caution">
    <text evidence="3">The sequence shown here is derived from an EMBL/GenBank/DDBJ whole genome shotgun (WGS) entry which is preliminary data.</text>
</comment>
<keyword evidence="3" id="KW-0540">Nuclease</keyword>
<feature type="domain" description="Endonuclease/exonuclease/phosphatase" evidence="2">
    <location>
        <begin position="63"/>
        <end position="291"/>
    </location>
</feature>
<evidence type="ECO:0000313" key="3">
    <source>
        <dbReference type="EMBL" id="MER6430092.1"/>
    </source>
</evidence>
<evidence type="ECO:0000259" key="2">
    <source>
        <dbReference type="Pfam" id="PF03372"/>
    </source>
</evidence>
<protein>
    <submittedName>
        <fullName evidence="3">Endonuclease/exonuclease/phosphatase family protein</fullName>
    </submittedName>
</protein>
<organism evidence="3 4">
    <name type="scientific">Streptomyces sp. 900105245</name>
    <dbReference type="NCBI Taxonomy" id="3154379"/>
    <lineage>
        <taxon>Bacteria</taxon>
        <taxon>Bacillati</taxon>
        <taxon>Actinomycetota</taxon>
        <taxon>Actinomycetes</taxon>
        <taxon>Kitasatosporales</taxon>
        <taxon>Streptomycetaceae</taxon>
        <taxon>Streptomyces</taxon>
    </lineage>
</organism>
<dbReference type="RefSeq" id="WP_352064067.1">
    <property type="nucleotide sequence ID" value="NZ_JBEOYA010000001.1"/>
</dbReference>
<dbReference type="GO" id="GO:0004519">
    <property type="term" value="F:endonuclease activity"/>
    <property type="evidence" value="ECO:0007669"/>
    <property type="project" value="UniProtKB-KW"/>
</dbReference>
<name>A0ABV1U8Q3_9ACTN</name>
<evidence type="ECO:0000256" key="1">
    <source>
        <dbReference type="SAM" id="MobiDB-lite"/>
    </source>
</evidence>
<dbReference type="EMBL" id="JBEPAZ010000016">
    <property type="protein sequence ID" value="MER6430092.1"/>
    <property type="molecule type" value="Genomic_DNA"/>
</dbReference>
<dbReference type="Pfam" id="PF03372">
    <property type="entry name" value="Exo_endo_phos"/>
    <property type="match status" value="1"/>
</dbReference>
<keyword evidence="3" id="KW-0378">Hydrolase</keyword>